<comment type="subcellular location">
    <subcellularLocation>
        <location evidence="1 8">Cell membrane</location>
        <topology evidence="1 8">Multi-pass membrane protein</topology>
    </subcellularLocation>
</comment>
<feature type="region of interest" description="Disordered" evidence="9">
    <location>
        <begin position="219"/>
        <end position="240"/>
    </location>
</feature>
<sequence length="240" mass="26303">MGKLDFSILIKHSDRFLEGFLNTIQVSIMALIGSFILGAIMAIFRISPIKPLNWIGTAFVEFIRNIPLLLVVFFFYLGLPAMGISLDGFISGTLGLTIYTAAFIAEAIRAGIQTVPRGQLEAARSSGLSYVQAMNLVILPQAIKIVLPSIGNQFINLVKNSSILAVVAGMDLMYFADLINSDTFLPLSVYTIVALFYLVLTLPLSFLVHYMERRFGQSDADASRTKGKPKKTKPTGQVTM</sequence>
<name>A0A0N1IWT8_9BACL</name>
<dbReference type="Pfam" id="PF00528">
    <property type="entry name" value="BPD_transp_1"/>
    <property type="match status" value="1"/>
</dbReference>
<keyword evidence="5" id="KW-0029">Amino-acid transport</keyword>
<dbReference type="EMBL" id="LITU01000042">
    <property type="protein sequence ID" value="KOY17257.1"/>
    <property type="molecule type" value="Genomic_DNA"/>
</dbReference>
<keyword evidence="2 8" id="KW-0813">Transport</keyword>
<dbReference type="OrthoDB" id="9805999at2"/>
<dbReference type="RefSeq" id="WP_053780094.1">
    <property type="nucleotide sequence ID" value="NZ_LITU01000042.1"/>
</dbReference>
<evidence type="ECO:0000256" key="1">
    <source>
        <dbReference type="ARBA" id="ARBA00004651"/>
    </source>
</evidence>
<comment type="similarity">
    <text evidence="8">Belongs to the binding-protein-dependent transport system permease family.</text>
</comment>
<evidence type="ECO:0000259" key="10">
    <source>
        <dbReference type="PROSITE" id="PS50928"/>
    </source>
</evidence>
<evidence type="ECO:0000256" key="5">
    <source>
        <dbReference type="ARBA" id="ARBA00022970"/>
    </source>
</evidence>
<evidence type="ECO:0000256" key="9">
    <source>
        <dbReference type="SAM" id="MobiDB-lite"/>
    </source>
</evidence>
<gene>
    <name evidence="11" type="ORF">AMS66_06915</name>
</gene>
<dbReference type="InterPro" id="IPR000515">
    <property type="entry name" value="MetI-like"/>
</dbReference>
<keyword evidence="12" id="KW-1185">Reference proteome</keyword>
<evidence type="ECO:0000256" key="8">
    <source>
        <dbReference type="RuleBase" id="RU363032"/>
    </source>
</evidence>
<dbReference type="GO" id="GO:0006865">
    <property type="term" value="P:amino acid transport"/>
    <property type="evidence" value="ECO:0007669"/>
    <property type="project" value="UniProtKB-KW"/>
</dbReference>
<dbReference type="Proteomes" id="UP000037688">
    <property type="component" value="Unassembled WGS sequence"/>
</dbReference>
<dbReference type="GO" id="GO:0043190">
    <property type="term" value="C:ATP-binding cassette (ABC) transporter complex"/>
    <property type="evidence" value="ECO:0007669"/>
    <property type="project" value="InterPro"/>
</dbReference>
<reference evidence="11 12" key="1">
    <citation type="submission" date="2015-08" db="EMBL/GenBank/DDBJ databases">
        <title>Draft genome sequence of cellulolytic and xylanolytic Paenibacillus sp. A59, isolated from a decaying forest soil from Patagonia, Argentina.</title>
        <authorList>
            <person name="Ghio S."/>
            <person name="Caceres A.M."/>
            <person name="Talia P."/>
            <person name="Grasso D."/>
            <person name="Campos E."/>
        </authorList>
    </citation>
    <scope>NUCLEOTIDE SEQUENCE [LARGE SCALE GENOMIC DNA]</scope>
    <source>
        <strain evidence="11 12">A59</strain>
    </source>
</reference>
<keyword evidence="6 8" id="KW-1133">Transmembrane helix</keyword>
<feature type="domain" description="ABC transmembrane type-1" evidence="10">
    <location>
        <begin position="20"/>
        <end position="208"/>
    </location>
</feature>
<proteinExistence type="inferred from homology"/>
<feature type="transmembrane region" description="Helical" evidence="8">
    <location>
        <begin position="154"/>
        <end position="175"/>
    </location>
</feature>
<dbReference type="AlphaFoldDB" id="A0A0N1IWT8"/>
<dbReference type="InterPro" id="IPR043429">
    <property type="entry name" value="ArtM/GltK/GlnP/TcyL/YhdX-like"/>
</dbReference>
<evidence type="ECO:0000256" key="7">
    <source>
        <dbReference type="ARBA" id="ARBA00023136"/>
    </source>
</evidence>
<keyword evidence="4 8" id="KW-0812">Transmembrane</keyword>
<protein>
    <submittedName>
        <fullName evidence="11">Glutamine ABC transporter permease</fullName>
    </submittedName>
</protein>
<evidence type="ECO:0000256" key="6">
    <source>
        <dbReference type="ARBA" id="ARBA00022989"/>
    </source>
</evidence>
<dbReference type="FunFam" id="1.10.3720.10:FF:000033">
    <property type="entry name" value="Polar amino acid ABC transporter permease"/>
    <property type="match status" value="1"/>
</dbReference>
<dbReference type="SUPFAM" id="SSF161098">
    <property type="entry name" value="MetI-like"/>
    <property type="match status" value="1"/>
</dbReference>
<evidence type="ECO:0000313" key="12">
    <source>
        <dbReference type="Proteomes" id="UP000037688"/>
    </source>
</evidence>
<dbReference type="PROSITE" id="PS50928">
    <property type="entry name" value="ABC_TM1"/>
    <property type="match status" value="1"/>
</dbReference>
<evidence type="ECO:0000256" key="4">
    <source>
        <dbReference type="ARBA" id="ARBA00022692"/>
    </source>
</evidence>
<feature type="transmembrane region" description="Helical" evidence="8">
    <location>
        <begin position="20"/>
        <end position="46"/>
    </location>
</feature>
<dbReference type="PANTHER" id="PTHR30614:SF7">
    <property type="entry name" value="GLUTAMINE ABC TRANSPORTER PERMEASE PROTEIN GLNM-RELATED"/>
    <property type="match status" value="1"/>
</dbReference>
<dbReference type="PATRIC" id="fig|1705561.3.peg.1110"/>
<feature type="transmembrane region" description="Helical" evidence="8">
    <location>
        <begin position="52"/>
        <end position="77"/>
    </location>
</feature>
<feature type="transmembrane region" description="Helical" evidence="8">
    <location>
        <begin position="187"/>
        <end position="208"/>
    </location>
</feature>
<evidence type="ECO:0000313" key="11">
    <source>
        <dbReference type="EMBL" id="KOY17257.1"/>
    </source>
</evidence>
<dbReference type="InterPro" id="IPR035906">
    <property type="entry name" value="MetI-like_sf"/>
</dbReference>
<evidence type="ECO:0000256" key="2">
    <source>
        <dbReference type="ARBA" id="ARBA00022448"/>
    </source>
</evidence>
<keyword evidence="3" id="KW-1003">Cell membrane</keyword>
<organism evidence="11 12">
    <name type="scientific">Paenibacillus xylanivorans</name>
    <dbReference type="NCBI Taxonomy" id="1705561"/>
    <lineage>
        <taxon>Bacteria</taxon>
        <taxon>Bacillati</taxon>
        <taxon>Bacillota</taxon>
        <taxon>Bacilli</taxon>
        <taxon>Bacillales</taxon>
        <taxon>Paenibacillaceae</taxon>
        <taxon>Paenibacillus</taxon>
    </lineage>
</organism>
<dbReference type="CDD" id="cd06261">
    <property type="entry name" value="TM_PBP2"/>
    <property type="match status" value="1"/>
</dbReference>
<dbReference type="Gene3D" id="1.10.3720.10">
    <property type="entry name" value="MetI-like"/>
    <property type="match status" value="1"/>
</dbReference>
<evidence type="ECO:0000256" key="3">
    <source>
        <dbReference type="ARBA" id="ARBA00022475"/>
    </source>
</evidence>
<dbReference type="InterPro" id="IPR010065">
    <property type="entry name" value="AA_ABC_transptr_permease_3TM"/>
</dbReference>
<keyword evidence="7 8" id="KW-0472">Membrane</keyword>
<accession>A0A0N1IWT8</accession>
<dbReference type="GO" id="GO:0022857">
    <property type="term" value="F:transmembrane transporter activity"/>
    <property type="evidence" value="ECO:0007669"/>
    <property type="project" value="InterPro"/>
</dbReference>
<comment type="caution">
    <text evidence="11">The sequence shown here is derived from an EMBL/GenBank/DDBJ whole genome shotgun (WGS) entry which is preliminary data.</text>
</comment>
<dbReference type="NCBIfam" id="TIGR01726">
    <property type="entry name" value="HEQRo_perm_3TM"/>
    <property type="match status" value="1"/>
</dbReference>
<dbReference type="PANTHER" id="PTHR30614">
    <property type="entry name" value="MEMBRANE COMPONENT OF AMINO ACID ABC TRANSPORTER"/>
    <property type="match status" value="1"/>
</dbReference>
<feature type="transmembrane region" description="Helical" evidence="8">
    <location>
        <begin position="89"/>
        <end position="108"/>
    </location>
</feature>